<keyword evidence="3" id="KW-1185">Reference proteome</keyword>
<gene>
    <name evidence="2" type="ORF">NEZAVI_LOCUS8092</name>
</gene>
<dbReference type="OrthoDB" id="10473475at2759"/>
<dbReference type="AlphaFoldDB" id="A0A9P0MMN7"/>
<evidence type="ECO:0000313" key="3">
    <source>
        <dbReference type="Proteomes" id="UP001152798"/>
    </source>
</evidence>
<feature type="region of interest" description="Disordered" evidence="1">
    <location>
        <begin position="1"/>
        <end position="24"/>
    </location>
</feature>
<reference evidence="2" key="1">
    <citation type="submission" date="2022-01" db="EMBL/GenBank/DDBJ databases">
        <authorList>
            <person name="King R."/>
        </authorList>
    </citation>
    <scope>NUCLEOTIDE SEQUENCE</scope>
</reference>
<protein>
    <submittedName>
        <fullName evidence="2">Uncharacterized protein</fullName>
    </submittedName>
</protein>
<dbReference type="Proteomes" id="UP001152798">
    <property type="component" value="Chromosome 4"/>
</dbReference>
<feature type="compositionally biased region" description="Basic residues" evidence="1">
    <location>
        <begin position="1"/>
        <end position="23"/>
    </location>
</feature>
<sequence length="83" mass="9731">MTKHRKGKRKKQPGARKPSKKMRPVSEIIAEVQRSVKHISQAEINDWDLEVERKEEAKELPPAEVHQDFVKHFGDLFQDDDID</sequence>
<evidence type="ECO:0000256" key="1">
    <source>
        <dbReference type="SAM" id="MobiDB-lite"/>
    </source>
</evidence>
<dbReference type="EMBL" id="OV725080">
    <property type="protein sequence ID" value="CAH1398440.1"/>
    <property type="molecule type" value="Genomic_DNA"/>
</dbReference>
<evidence type="ECO:0000313" key="2">
    <source>
        <dbReference type="EMBL" id="CAH1398440.1"/>
    </source>
</evidence>
<accession>A0A9P0MMN7</accession>
<name>A0A9P0MMN7_NEZVI</name>
<organism evidence="2 3">
    <name type="scientific">Nezara viridula</name>
    <name type="common">Southern green stink bug</name>
    <name type="synonym">Cimex viridulus</name>
    <dbReference type="NCBI Taxonomy" id="85310"/>
    <lineage>
        <taxon>Eukaryota</taxon>
        <taxon>Metazoa</taxon>
        <taxon>Ecdysozoa</taxon>
        <taxon>Arthropoda</taxon>
        <taxon>Hexapoda</taxon>
        <taxon>Insecta</taxon>
        <taxon>Pterygota</taxon>
        <taxon>Neoptera</taxon>
        <taxon>Paraneoptera</taxon>
        <taxon>Hemiptera</taxon>
        <taxon>Heteroptera</taxon>
        <taxon>Panheteroptera</taxon>
        <taxon>Pentatomomorpha</taxon>
        <taxon>Pentatomoidea</taxon>
        <taxon>Pentatomidae</taxon>
        <taxon>Pentatominae</taxon>
        <taxon>Nezara</taxon>
    </lineage>
</organism>
<proteinExistence type="predicted"/>